<protein>
    <submittedName>
        <fullName evidence="1">G-D-S-L family lipolytic protein</fullName>
    </submittedName>
</protein>
<evidence type="ECO:0000313" key="1">
    <source>
        <dbReference type="EMBL" id="MCA5003919.1"/>
    </source>
</evidence>
<dbReference type="RefSeq" id="WP_225551255.1">
    <property type="nucleotide sequence ID" value="NZ_JADEYP010000002.1"/>
</dbReference>
<reference evidence="1" key="1">
    <citation type="submission" date="2020-10" db="EMBL/GenBank/DDBJ databases">
        <authorList>
            <person name="Lu T."/>
            <person name="Wang Q."/>
            <person name="Han X."/>
        </authorList>
    </citation>
    <scope>NUCLEOTIDE SEQUENCE</scope>
    <source>
        <strain evidence="1">WQ 366</strain>
    </source>
</reference>
<comment type="caution">
    <text evidence="1">The sequence shown here is derived from an EMBL/GenBank/DDBJ whole genome shotgun (WGS) entry which is preliminary data.</text>
</comment>
<organism evidence="1 2">
    <name type="scientific">Sphingobacterium bovistauri</name>
    <dbReference type="NCBI Taxonomy" id="2781959"/>
    <lineage>
        <taxon>Bacteria</taxon>
        <taxon>Pseudomonadati</taxon>
        <taxon>Bacteroidota</taxon>
        <taxon>Sphingobacteriia</taxon>
        <taxon>Sphingobacteriales</taxon>
        <taxon>Sphingobacteriaceae</taxon>
        <taxon>Sphingobacterium</taxon>
    </lineage>
</organism>
<keyword evidence="2" id="KW-1185">Reference proteome</keyword>
<gene>
    <name evidence="1" type="ORF">IPZ78_01995</name>
</gene>
<dbReference type="PROSITE" id="PS51257">
    <property type="entry name" value="PROKAR_LIPOPROTEIN"/>
    <property type="match status" value="1"/>
</dbReference>
<accession>A0ABS7Z176</accession>
<name>A0ABS7Z176_9SPHI</name>
<dbReference type="Pfam" id="PF00657">
    <property type="entry name" value="Lipase_GDSL"/>
    <property type="match status" value="1"/>
</dbReference>
<proteinExistence type="predicted"/>
<sequence>MKNNIKLYVGLAAIALMASCKPEIVKEYETSNPQNVNFSKYIAVGNSLTAGFADGGLYLEGQQVAFPGLLAEQMKSYGGGSFETPFFSEAQSNGSGYLRLKSLENGRPVTESVTDKLAYTGAGVLAKYSGGEINNLGVPGMRLDHSGVALVSAGNMYFSRLLPDAEVGKKSYQDFVENRSHTFFSFWLGNNDVLGYATNGAVNDNPAGTTVLTNEQTFKAVYTQFIGKLTANGQKGVVATIPDVTTIPYFTTVTRKALLDAASAIAGQQIPALVIATKSGPRVATDNDLFILPFSSLAPSLLGKPNALQAPYGFHTANPIEDKYVLDAEEAANIKVHIEKLNAIIKQIATDKNLALADANAYLTRIKNGMLYNGFGISSAYITGNVFSLDGIHLTPIGNAIMSNLVIDAINAKYGTKLEKVDASKFRGIKMP</sequence>
<dbReference type="InterPro" id="IPR001087">
    <property type="entry name" value="GDSL"/>
</dbReference>
<dbReference type="SUPFAM" id="SSF52266">
    <property type="entry name" value="SGNH hydrolase"/>
    <property type="match status" value="1"/>
</dbReference>
<evidence type="ECO:0000313" key="2">
    <source>
        <dbReference type="Proteomes" id="UP001165302"/>
    </source>
</evidence>
<dbReference type="Proteomes" id="UP001165302">
    <property type="component" value="Unassembled WGS sequence"/>
</dbReference>
<dbReference type="InterPro" id="IPR036514">
    <property type="entry name" value="SGNH_hydro_sf"/>
</dbReference>
<dbReference type="Gene3D" id="3.40.50.1110">
    <property type="entry name" value="SGNH hydrolase"/>
    <property type="match status" value="1"/>
</dbReference>
<dbReference type="EMBL" id="JADEYP010000002">
    <property type="protein sequence ID" value="MCA5003919.1"/>
    <property type="molecule type" value="Genomic_DNA"/>
</dbReference>